<keyword evidence="2" id="KW-1185">Reference proteome</keyword>
<comment type="caution">
    <text evidence="1">The sequence shown here is derived from an EMBL/GenBank/DDBJ whole genome shotgun (WGS) entry which is preliminary data.</text>
</comment>
<proteinExistence type="predicted"/>
<dbReference type="EMBL" id="BPLR01013353">
    <property type="protein sequence ID" value="GIY60663.1"/>
    <property type="molecule type" value="Genomic_DNA"/>
</dbReference>
<protein>
    <submittedName>
        <fullName evidence="1">Uncharacterized protein</fullName>
    </submittedName>
</protein>
<organism evidence="1 2">
    <name type="scientific">Caerostris extrusa</name>
    <name type="common">Bark spider</name>
    <name type="synonym">Caerostris bankana</name>
    <dbReference type="NCBI Taxonomy" id="172846"/>
    <lineage>
        <taxon>Eukaryota</taxon>
        <taxon>Metazoa</taxon>
        <taxon>Ecdysozoa</taxon>
        <taxon>Arthropoda</taxon>
        <taxon>Chelicerata</taxon>
        <taxon>Arachnida</taxon>
        <taxon>Araneae</taxon>
        <taxon>Araneomorphae</taxon>
        <taxon>Entelegynae</taxon>
        <taxon>Araneoidea</taxon>
        <taxon>Araneidae</taxon>
        <taxon>Caerostris</taxon>
    </lineage>
</organism>
<name>A0AAV4USG5_CAEEX</name>
<dbReference type="AlphaFoldDB" id="A0AAV4USG5"/>
<sequence length="100" mass="11549">MTHSPKTSLARQYLQSQGHLHGVSCNFAGVSYSSTLSSPKGDNRDDCIHLYDISVRMSWSFASSTTFRIIWLEQFSDLFEQKGNHPVRYSRYHRGKYTIK</sequence>
<accession>A0AAV4USG5</accession>
<gene>
    <name evidence="1" type="ORF">CEXT_507211</name>
</gene>
<evidence type="ECO:0000313" key="2">
    <source>
        <dbReference type="Proteomes" id="UP001054945"/>
    </source>
</evidence>
<reference evidence="1 2" key="1">
    <citation type="submission" date="2021-06" db="EMBL/GenBank/DDBJ databases">
        <title>Caerostris extrusa draft genome.</title>
        <authorList>
            <person name="Kono N."/>
            <person name="Arakawa K."/>
        </authorList>
    </citation>
    <scope>NUCLEOTIDE SEQUENCE [LARGE SCALE GENOMIC DNA]</scope>
</reference>
<evidence type="ECO:0000313" key="1">
    <source>
        <dbReference type="EMBL" id="GIY60663.1"/>
    </source>
</evidence>
<dbReference type="Proteomes" id="UP001054945">
    <property type="component" value="Unassembled WGS sequence"/>
</dbReference>